<dbReference type="SUPFAM" id="SSF46785">
    <property type="entry name" value="Winged helix' DNA-binding domain"/>
    <property type="match status" value="1"/>
</dbReference>
<dbReference type="PANTHER" id="PTHR10015">
    <property type="entry name" value="HEAT SHOCK TRANSCRIPTION FACTOR"/>
    <property type="match status" value="1"/>
</dbReference>
<keyword evidence="3" id="KW-0539">Nucleus</keyword>
<feature type="domain" description="HSF-type DNA-binding" evidence="5">
    <location>
        <begin position="55"/>
        <end position="154"/>
    </location>
</feature>
<name>A0A7S3PZM4_9STRA</name>
<dbReference type="GO" id="GO:0043565">
    <property type="term" value="F:sequence-specific DNA binding"/>
    <property type="evidence" value="ECO:0007669"/>
    <property type="project" value="InterPro"/>
</dbReference>
<dbReference type="Pfam" id="PF00447">
    <property type="entry name" value="HSF_DNA-bind"/>
    <property type="match status" value="1"/>
</dbReference>
<dbReference type="PRINTS" id="PR00056">
    <property type="entry name" value="HSFDOMAIN"/>
</dbReference>
<evidence type="ECO:0000313" key="6">
    <source>
        <dbReference type="EMBL" id="CAE0460674.1"/>
    </source>
</evidence>
<evidence type="ECO:0000256" key="3">
    <source>
        <dbReference type="ARBA" id="ARBA00023242"/>
    </source>
</evidence>
<sequence length="483" mass="53822">MGPNKITNSAGTGLTANGELRQYVCHSYNDLSMECDKPTTGKEEDMLHRYIENRVGGPFPLKLQIILKILEEEGNDCIMSWLPHGRAFVIHNSSRFEQEVVKRFFKHSQVSSFRRQLNLYGFLRLSNGRDSGGYYHESFLRGKPLFSLRMIRTKVKGTKIRASSSPADEPRFYGMSFLGPIRMNMNTMHTPTPQQSMSMGHVTPTSSFDQTNQLQSMLSDSISNSSVGAGHFPPTSRSFGQQYNQIMQQPQQASFNHISKQSPDIMHSSDFANMTGMNMNMDTSGPAGYGSNNLRTQSLLQRTLEQGRRDLMKANMLNAMNQKLEALNTSLATSSYSLNDSFGSTHTASNRQSLNSLSMMDLPSTSPRELAHKMAREHYFSQFDNAMNQTSNFSKQLNQQAQYRQGQGQGRIATPVHSNMNSMMGDMMKSKMQIDAASAMVSLGSKMERRATSEISIGSNSTEEEKGVASTMMALGATIQQAV</sequence>
<proteinExistence type="inferred from homology"/>
<dbReference type="PANTHER" id="PTHR10015:SF206">
    <property type="entry name" value="HSF-TYPE DNA-BINDING DOMAIN-CONTAINING PROTEIN"/>
    <property type="match status" value="1"/>
</dbReference>
<keyword evidence="2" id="KW-0238">DNA-binding</keyword>
<accession>A0A7S3PZM4</accession>
<dbReference type="EMBL" id="HBIO01007376">
    <property type="protein sequence ID" value="CAE0460674.1"/>
    <property type="molecule type" value="Transcribed_RNA"/>
</dbReference>
<dbReference type="InterPro" id="IPR000232">
    <property type="entry name" value="HSF_DNA-bd"/>
</dbReference>
<dbReference type="Gene3D" id="1.10.10.10">
    <property type="entry name" value="Winged helix-like DNA-binding domain superfamily/Winged helix DNA-binding domain"/>
    <property type="match status" value="1"/>
</dbReference>
<protein>
    <recommendedName>
        <fullName evidence="5">HSF-type DNA-binding domain-containing protein</fullName>
    </recommendedName>
</protein>
<dbReference type="AlphaFoldDB" id="A0A7S3PZM4"/>
<reference evidence="6" key="1">
    <citation type="submission" date="2021-01" db="EMBL/GenBank/DDBJ databases">
        <authorList>
            <person name="Corre E."/>
            <person name="Pelletier E."/>
            <person name="Niang G."/>
            <person name="Scheremetjew M."/>
            <person name="Finn R."/>
            <person name="Kale V."/>
            <person name="Holt S."/>
            <person name="Cochrane G."/>
            <person name="Meng A."/>
            <person name="Brown T."/>
            <person name="Cohen L."/>
        </authorList>
    </citation>
    <scope>NUCLEOTIDE SEQUENCE</scope>
    <source>
        <strain evidence="6">MM31A-1</strain>
    </source>
</reference>
<evidence type="ECO:0000259" key="5">
    <source>
        <dbReference type="SMART" id="SM00415"/>
    </source>
</evidence>
<evidence type="ECO:0000256" key="1">
    <source>
        <dbReference type="ARBA" id="ARBA00004123"/>
    </source>
</evidence>
<dbReference type="InterPro" id="IPR036388">
    <property type="entry name" value="WH-like_DNA-bd_sf"/>
</dbReference>
<evidence type="ECO:0000256" key="4">
    <source>
        <dbReference type="RuleBase" id="RU004020"/>
    </source>
</evidence>
<dbReference type="GO" id="GO:0005634">
    <property type="term" value="C:nucleus"/>
    <property type="evidence" value="ECO:0007669"/>
    <property type="project" value="UniProtKB-SubCell"/>
</dbReference>
<comment type="subcellular location">
    <subcellularLocation>
        <location evidence="1">Nucleus</location>
    </subcellularLocation>
</comment>
<comment type="similarity">
    <text evidence="4">Belongs to the HSF family.</text>
</comment>
<gene>
    <name evidence="6" type="ORF">CDEB00056_LOCUS5515</name>
</gene>
<dbReference type="SMART" id="SM00415">
    <property type="entry name" value="HSF"/>
    <property type="match status" value="1"/>
</dbReference>
<dbReference type="GO" id="GO:0003700">
    <property type="term" value="F:DNA-binding transcription factor activity"/>
    <property type="evidence" value="ECO:0007669"/>
    <property type="project" value="InterPro"/>
</dbReference>
<dbReference type="InterPro" id="IPR036390">
    <property type="entry name" value="WH_DNA-bd_sf"/>
</dbReference>
<organism evidence="6">
    <name type="scientific">Chaetoceros debilis</name>
    <dbReference type="NCBI Taxonomy" id="122233"/>
    <lineage>
        <taxon>Eukaryota</taxon>
        <taxon>Sar</taxon>
        <taxon>Stramenopiles</taxon>
        <taxon>Ochrophyta</taxon>
        <taxon>Bacillariophyta</taxon>
        <taxon>Coscinodiscophyceae</taxon>
        <taxon>Chaetocerotophycidae</taxon>
        <taxon>Chaetocerotales</taxon>
        <taxon>Chaetocerotaceae</taxon>
        <taxon>Chaetoceros</taxon>
    </lineage>
</organism>
<dbReference type="FunFam" id="1.10.10.10:FF:000479">
    <property type="entry name" value="Predicted protein"/>
    <property type="match status" value="1"/>
</dbReference>
<evidence type="ECO:0000256" key="2">
    <source>
        <dbReference type="ARBA" id="ARBA00023125"/>
    </source>
</evidence>